<feature type="compositionally biased region" description="Basic and acidic residues" evidence="2">
    <location>
        <begin position="134"/>
        <end position="144"/>
    </location>
</feature>
<feature type="domain" description="Glabrous enhancer-binding protein-like DBD" evidence="3">
    <location>
        <begin position="360"/>
        <end position="447"/>
    </location>
</feature>
<dbReference type="PANTHER" id="PTHR31662:SF28">
    <property type="entry name" value="MYB_SANT-LIKE DOMAIN-CONTAINING PROTEIN"/>
    <property type="match status" value="1"/>
</dbReference>
<comment type="caution">
    <text evidence="4">The sequence shown here is derived from an EMBL/GenBank/DDBJ whole genome shotgun (WGS) entry which is preliminary data.</text>
</comment>
<dbReference type="EMBL" id="PQIB02000018">
    <property type="protein sequence ID" value="RLM54319.1"/>
    <property type="molecule type" value="Genomic_DNA"/>
</dbReference>
<feature type="compositionally biased region" description="Basic and acidic residues" evidence="2">
    <location>
        <begin position="152"/>
        <end position="164"/>
    </location>
</feature>
<dbReference type="PANTHER" id="PTHR31662">
    <property type="entry name" value="BNAANNG10740D PROTEIN-RELATED"/>
    <property type="match status" value="1"/>
</dbReference>
<dbReference type="Pfam" id="PF04504">
    <property type="entry name" value="GeBP-like_DBD"/>
    <property type="match status" value="1"/>
</dbReference>
<evidence type="ECO:0000256" key="2">
    <source>
        <dbReference type="SAM" id="MobiDB-lite"/>
    </source>
</evidence>
<evidence type="ECO:0000259" key="3">
    <source>
        <dbReference type="Pfam" id="PF04504"/>
    </source>
</evidence>
<feature type="region of interest" description="Disordered" evidence="2">
    <location>
        <begin position="91"/>
        <end position="326"/>
    </location>
</feature>
<feature type="compositionally biased region" description="Low complexity" evidence="2">
    <location>
        <begin position="305"/>
        <end position="314"/>
    </location>
</feature>
<reference evidence="5" key="1">
    <citation type="journal article" date="2019" name="Nat. Commun.">
        <title>The genome of broomcorn millet.</title>
        <authorList>
            <person name="Zou C."/>
            <person name="Miki D."/>
            <person name="Li D."/>
            <person name="Tang Q."/>
            <person name="Xiao L."/>
            <person name="Rajput S."/>
            <person name="Deng P."/>
            <person name="Jia W."/>
            <person name="Huang R."/>
            <person name="Zhang M."/>
            <person name="Sun Y."/>
            <person name="Hu J."/>
            <person name="Fu X."/>
            <person name="Schnable P.S."/>
            <person name="Li F."/>
            <person name="Zhang H."/>
            <person name="Feng B."/>
            <person name="Zhu X."/>
            <person name="Liu R."/>
            <person name="Schnable J.C."/>
            <person name="Zhu J.-K."/>
            <person name="Zhang H."/>
        </authorList>
    </citation>
    <scope>NUCLEOTIDE SEQUENCE [LARGE SCALE GENOMIC DNA]</scope>
</reference>
<proteinExistence type="inferred from homology"/>
<feature type="compositionally biased region" description="Low complexity" evidence="2">
    <location>
        <begin position="255"/>
        <end position="270"/>
    </location>
</feature>
<keyword evidence="5" id="KW-1185">Reference proteome</keyword>
<feature type="region of interest" description="Disordered" evidence="2">
    <location>
        <begin position="456"/>
        <end position="475"/>
    </location>
</feature>
<dbReference type="InterPro" id="IPR007592">
    <property type="entry name" value="GEBP"/>
</dbReference>
<protein>
    <recommendedName>
        <fullName evidence="3">Glabrous enhancer-binding protein-like DBD domain-containing protein</fullName>
    </recommendedName>
</protein>
<dbReference type="GO" id="GO:0006355">
    <property type="term" value="P:regulation of DNA-templated transcription"/>
    <property type="evidence" value="ECO:0007669"/>
    <property type="project" value="InterPro"/>
</dbReference>
<feature type="region of interest" description="Disordered" evidence="2">
    <location>
        <begin position="1"/>
        <end position="28"/>
    </location>
</feature>
<name>A0A3L6PBN7_PANMI</name>
<accession>A0A3L6PBN7</accession>
<feature type="compositionally biased region" description="Polar residues" evidence="2">
    <location>
        <begin position="166"/>
        <end position="178"/>
    </location>
</feature>
<dbReference type="GO" id="GO:0005634">
    <property type="term" value="C:nucleus"/>
    <property type="evidence" value="ECO:0007669"/>
    <property type="project" value="TreeGrafter"/>
</dbReference>
<evidence type="ECO:0000256" key="1">
    <source>
        <dbReference type="ARBA" id="ARBA00010820"/>
    </source>
</evidence>
<organism evidence="4 5">
    <name type="scientific">Panicum miliaceum</name>
    <name type="common">Proso millet</name>
    <name type="synonym">Broomcorn millet</name>
    <dbReference type="NCBI Taxonomy" id="4540"/>
    <lineage>
        <taxon>Eukaryota</taxon>
        <taxon>Viridiplantae</taxon>
        <taxon>Streptophyta</taxon>
        <taxon>Embryophyta</taxon>
        <taxon>Tracheophyta</taxon>
        <taxon>Spermatophyta</taxon>
        <taxon>Magnoliopsida</taxon>
        <taxon>Liliopsida</taxon>
        <taxon>Poales</taxon>
        <taxon>Poaceae</taxon>
        <taxon>PACMAD clade</taxon>
        <taxon>Panicoideae</taxon>
        <taxon>Panicodae</taxon>
        <taxon>Paniceae</taxon>
        <taxon>Panicinae</taxon>
        <taxon>Panicum</taxon>
        <taxon>Panicum sect. Panicum</taxon>
    </lineage>
</organism>
<dbReference type="OrthoDB" id="661680at2759"/>
<evidence type="ECO:0000313" key="4">
    <source>
        <dbReference type="EMBL" id="RLM54319.1"/>
    </source>
</evidence>
<dbReference type="InterPro" id="IPR053932">
    <property type="entry name" value="GeBP-like_DBD"/>
</dbReference>
<dbReference type="Proteomes" id="UP000275267">
    <property type="component" value="Unassembled WGS sequence"/>
</dbReference>
<dbReference type="AlphaFoldDB" id="A0A3L6PBN7"/>
<feature type="compositionally biased region" description="Acidic residues" evidence="2">
    <location>
        <begin position="457"/>
        <end position="468"/>
    </location>
</feature>
<comment type="similarity">
    <text evidence="1">Belongs to the GeBP family.</text>
</comment>
<sequence>MATGGCTAPFPRSREPRPASAPQSRRTTKCWRSLGCRRENDPCHRSISSFLVVRGFRNTPAAGATRSSPSFGRATPGVQVCLTGAAASELRSPHFNQTDRRPLRPAPHLARRDTVPLMSRSGRRLWKAAGRARSVPEARARRDSASSVRRGGHGDASRDAREKNSGPCQSQQPCSCSARQRVPSAARHARHAAPRSAAFPTPERKPAPRRCPLPFPFRLGSSPHSPPEIRIARLPSPRPAPPMPSKRPSPHAMDEAAAAGSAARLRPSTLRSKKRSSRSKSRARSRDRRRSPNPNPSSRRDRAPESGSAAPAPSRKSDRRPKPRYIPDSATLATAIVSSAAAAAAAASGGGGRGSAGAISKLWSEADEVALLTGAAAFKDRTGIAPRLPDMPDLFEAIRDSLAPHLDQAKMYYKLKRLKSKFQHSVPGDSSTAHEHRVRDLCAALWGAELARPAENDVVDAEEAEEEDARGGFAGGDREGAVRLPMVKEVLGEYWKSNGQGLSGVSLEKGLALLGSQEASVAEGKWRRQLEADMRMQMRRHDLGKEVYGLLIDAIKGLGP</sequence>
<feature type="compositionally biased region" description="Basic residues" evidence="2">
    <location>
        <begin position="271"/>
        <end position="291"/>
    </location>
</feature>
<dbReference type="STRING" id="4540.A0A3L6PBN7"/>
<gene>
    <name evidence="4" type="ORF">C2845_PM10G05920</name>
</gene>
<evidence type="ECO:0000313" key="5">
    <source>
        <dbReference type="Proteomes" id="UP000275267"/>
    </source>
</evidence>
<feature type="compositionally biased region" description="Pro residues" evidence="2">
    <location>
        <begin position="236"/>
        <end position="247"/>
    </location>
</feature>